<evidence type="ECO:0000256" key="1">
    <source>
        <dbReference type="ARBA" id="ARBA00004123"/>
    </source>
</evidence>
<dbReference type="PANTHER" id="PTHR10644">
    <property type="entry name" value="DNA REPAIR/RNA PROCESSING CPSF FAMILY"/>
    <property type="match status" value="1"/>
</dbReference>
<keyword evidence="9" id="KW-1185">Reference proteome</keyword>
<evidence type="ECO:0000256" key="4">
    <source>
        <dbReference type="SAM" id="MobiDB-lite"/>
    </source>
</evidence>
<feature type="region of interest" description="Disordered" evidence="4">
    <location>
        <begin position="907"/>
        <end position="927"/>
    </location>
</feature>
<organism evidence="8 9">
    <name type="scientific">Magnusiomyces paraingens</name>
    <dbReference type="NCBI Taxonomy" id="2606893"/>
    <lineage>
        <taxon>Eukaryota</taxon>
        <taxon>Fungi</taxon>
        <taxon>Dikarya</taxon>
        <taxon>Ascomycota</taxon>
        <taxon>Saccharomycotina</taxon>
        <taxon>Dipodascomycetes</taxon>
        <taxon>Dipodascales</taxon>
        <taxon>Dipodascaceae</taxon>
        <taxon>Magnusiomyces</taxon>
    </lineage>
</organism>
<evidence type="ECO:0000259" key="7">
    <source>
        <dbReference type="Pfam" id="PF23726"/>
    </source>
</evidence>
<evidence type="ECO:0000259" key="5">
    <source>
        <dbReference type="Pfam" id="PF03178"/>
    </source>
</evidence>
<dbReference type="InterPro" id="IPR050358">
    <property type="entry name" value="RSE1/DDB1/CFT1"/>
</dbReference>
<dbReference type="GO" id="GO:0003676">
    <property type="term" value="F:nucleic acid binding"/>
    <property type="evidence" value="ECO:0007669"/>
    <property type="project" value="InterPro"/>
</dbReference>
<sequence length="1508" mass="167015">MQIIKPLTAPSTVTHALYCAFTGAPDLDLLVVRGSNLLQLYHTVRTQTQVVEPSENTEKDPLTKTEAVAAIEDRRLEGDDTFIGSETALEVAREEFSVKLVLVAEWTLQGQITGLAAINTYSDISAAKKSGGIKKCSLVISFQYAKMSIVSWDPFQYNIITQSLHYYEKDFFELDFVDPMFQPKLAVDPLSSAATLLYQHDMLVFLPFVRDELLDDPIAAPPQVSSSAPSGFAQLLQQAQKDTGSSQSQSSLQQQQQQQQQPLPPISQPSFLIRAIDMHESITNIIDLTYLHEYREPTIAILYEPIRTWAGRLQLEKDTVSYLVLSVDLQAHTFTSIFSVNNLPYNVRTIIPLRDPIGGSLLIGTNEFIHIDSQGRVNGVFVNPFHSISSALELKDQSSLSLSLEKCQAHQLDGGADDQVLVVLESGELLTLRFHIESRKVHELTVLKVPKDIRIPNPTLITSLKTRYLFVGSATADSNLIQWKRQGEITADDDTKTAVLTSKPSAEKTNGGSTHDDIDDIYGDLDDQPVKKSAAVINTGFSDLPIVIRITDKLSNYGPINDMVTCRSPEEYDSGDDSSLDVVAATGTGTDKSLTVFTRKLRPQIASTLKLKNSFKRIWTLRPASLSSDSYTADQEGLFDTYLVGSNDKNTFVFQIGQEFVDITSKISKLRSCGSTLACSTVFNGRIVVFVCEAGIILYDYELTYITRKRLKAPPVNIVFADEYIVVNFDEKTQTIYHVKQKKKVVPLDISKIKEETLPSFDTTPATPADLEGTPNPEPEEPEPTSATAPVTKTITTWDITERVPSSKLPPPSALFAGTSSLFSSALIGDSKRIKRKINEKEVEHLQKEPSVPILYSVGQEGTLHAVYLTDSSVRFDISALMHLPNVLRLEGRTFVDDSILPAAQPSTVTAPATGTGTTTTAPATTAPTQIPTVKIHQISHFTIKNEIEESEYLAILTSDSFHLILYQFLKTPNGDMILVKSRDSLGVPSLSDDKTDFLPKIIPFTNISGYAGIFVIGPVPLIIFKPPQSPIMYHRLAVHENSSVIGFTQFNTASVYSGLAYIDSSFVLRIATLPSEIDFGCAWPARRINLGAPVLSIAYHETSNILAVALISKHEFEALDPEGNPIPDLNLEMPRPVSYQSSLKLLSLESWKVIDVVEYEVNESIMTLKSVLLEVSEKTHQKKEFIVAGTSIIRGEDLAAQGGFYIYEIIEVVPEPGRPETSHKLKQISSEVSKGAVTSICEVSGNLLIAQAQKVVVRNIQEDNSVVPVAFMDMNTYVSSSKSIKYMVLLSDAIRSVWLVGFGKEPYRMTLFGKDYRNVEVTSCDFIVFDKTLHILVADTQQRLHVLQYDPEDPSPFSGQKLLRRSEMFLGRDIDTMLLLPYTSSQTASPGFIPLCGARDGSLMTIVPVTEATYRALYVIQQQISDREEHTLGLNPRMHHAMGVASGGPVSGQGQAQSRQLLDYNLVRRFVELPIERRAQYVRRLGKTGDEDVWKALRVVDEVLEYL</sequence>
<evidence type="ECO:0008006" key="10">
    <source>
        <dbReference type="Google" id="ProtNLM"/>
    </source>
</evidence>
<feature type="region of interest" description="Disordered" evidence="4">
    <location>
        <begin position="759"/>
        <end position="788"/>
    </location>
</feature>
<dbReference type="GO" id="GO:0006397">
    <property type="term" value="P:mRNA processing"/>
    <property type="evidence" value="ECO:0007669"/>
    <property type="project" value="UniProtKB-KW"/>
</dbReference>
<name>A0A5E8CBE2_9ASCO</name>
<gene>
    <name evidence="8" type="ORF">SAPINGB_P006313</name>
</gene>
<feature type="region of interest" description="Disordered" evidence="4">
    <location>
        <begin position="243"/>
        <end position="264"/>
    </location>
</feature>
<keyword evidence="3" id="KW-0539">Nucleus</keyword>
<dbReference type="EMBL" id="CABVLU010000005">
    <property type="protein sequence ID" value="VVT58646.1"/>
    <property type="molecule type" value="Genomic_DNA"/>
</dbReference>
<dbReference type="OrthoDB" id="6109at2759"/>
<dbReference type="Proteomes" id="UP000398389">
    <property type="component" value="Unassembled WGS sequence"/>
</dbReference>
<keyword evidence="2" id="KW-0507">mRNA processing</keyword>
<dbReference type="InterPro" id="IPR018846">
    <property type="entry name" value="Beta-prop_RSE1/DDB1/CPSF1_1st"/>
</dbReference>
<dbReference type="Pfam" id="PF10433">
    <property type="entry name" value="Beta-prop_RSE1_1st"/>
    <property type="match status" value="1"/>
</dbReference>
<protein>
    <recommendedName>
        <fullName evidence="10">Cleavage/polyadenylation specificity factor A subunit C-terminal domain-containing protein</fullName>
    </recommendedName>
</protein>
<reference evidence="8 9" key="1">
    <citation type="submission" date="2019-09" db="EMBL/GenBank/DDBJ databases">
        <authorList>
            <person name="Brejova B."/>
        </authorList>
    </citation>
    <scope>NUCLEOTIDE SEQUENCE [LARGE SCALE GENOMIC DNA]</scope>
</reference>
<proteinExistence type="predicted"/>
<comment type="subcellular location">
    <subcellularLocation>
        <location evidence="1">Nucleus</location>
    </subcellularLocation>
</comment>
<evidence type="ECO:0000313" key="9">
    <source>
        <dbReference type="Proteomes" id="UP000398389"/>
    </source>
</evidence>
<feature type="domain" description="RSE1/DDB1/CPSF1 first beta-propeller" evidence="6">
    <location>
        <begin position="85"/>
        <end position="487"/>
    </location>
</feature>
<dbReference type="GO" id="GO:0005634">
    <property type="term" value="C:nucleus"/>
    <property type="evidence" value="ECO:0007669"/>
    <property type="project" value="UniProtKB-SubCell"/>
</dbReference>
<dbReference type="InterPro" id="IPR004871">
    <property type="entry name" value="RSE1/DDB1/CPSF1_C"/>
</dbReference>
<evidence type="ECO:0000259" key="6">
    <source>
        <dbReference type="Pfam" id="PF10433"/>
    </source>
</evidence>
<feature type="compositionally biased region" description="Low complexity" evidence="4">
    <location>
        <begin position="245"/>
        <end position="261"/>
    </location>
</feature>
<feature type="domain" description="RSE1/DDB1/CPSF1 C-terminal" evidence="5">
    <location>
        <begin position="1141"/>
        <end position="1472"/>
    </location>
</feature>
<evidence type="ECO:0000256" key="2">
    <source>
        <dbReference type="ARBA" id="ARBA00022664"/>
    </source>
</evidence>
<dbReference type="InterPro" id="IPR015943">
    <property type="entry name" value="WD40/YVTN_repeat-like_dom_sf"/>
</dbReference>
<dbReference type="RefSeq" id="XP_031856915.1">
    <property type="nucleotide sequence ID" value="XM_032001024.1"/>
</dbReference>
<evidence type="ECO:0000256" key="3">
    <source>
        <dbReference type="ARBA" id="ARBA00023242"/>
    </source>
</evidence>
<dbReference type="GeneID" id="43585124"/>
<dbReference type="InterPro" id="IPR058543">
    <property type="entry name" value="Beta-prop_RSE1/DDB1/CPSF1_2nd"/>
</dbReference>
<accession>A0A5E8CBE2</accession>
<feature type="domain" description="RSE1/DDB1/CPSF1 second beta-propeller" evidence="7">
    <location>
        <begin position="603"/>
        <end position="1074"/>
    </location>
</feature>
<evidence type="ECO:0000313" key="8">
    <source>
        <dbReference type="EMBL" id="VVT58646.1"/>
    </source>
</evidence>
<feature type="compositionally biased region" description="Low complexity" evidence="4">
    <location>
        <begin position="910"/>
        <end position="927"/>
    </location>
</feature>
<dbReference type="Pfam" id="PF23726">
    <property type="entry name" value="Beta-prop_RSE1_2nd"/>
    <property type="match status" value="1"/>
</dbReference>
<dbReference type="Pfam" id="PF03178">
    <property type="entry name" value="CPSF_A"/>
    <property type="match status" value="1"/>
</dbReference>
<dbReference type="Gene3D" id="2.130.10.10">
    <property type="entry name" value="YVTN repeat-like/Quinoprotein amine dehydrogenase"/>
    <property type="match status" value="3"/>
</dbReference>